<reference evidence="2" key="1">
    <citation type="submission" date="2016-10" db="EMBL/GenBank/DDBJ databases">
        <title>Sequence of Gallionella enrichment culture.</title>
        <authorList>
            <person name="Poehlein A."/>
            <person name="Muehling M."/>
            <person name="Daniel R."/>
        </authorList>
    </citation>
    <scope>NUCLEOTIDE SEQUENCE</scope>
</reference>
<dbReference type="Gene3D" id="3.40.50.2000">
    <property type="entry name" value="Glycogen Phosphorylase B"/>
    <property type="match status" value="2"/>
</dbReference>
<keyword evidence="2" id="KW-0328">Glycosyltransferase</keyword>
<dbReference type="GO" id="GO:0003825">
    <property type="term" value="F:alpha,alpha-trehalose-phosphate synthase (UDP-forming) activity"/>
    <property type="evidence" value="ECO:0007669"/>
    <property type="project" value="TreeGrafter"/>
</dbReference>
<keyword evidence="1" id="KW-0472">Membrane</keyword>
<dbReference type="SUPFAM" id="SSF53756">
    <property type="entry name" value="UDP-Glycosyltransferase/glycogen phosphorylase"/>
    <property type="match status" value="1"/>
</dbReference>
<dbReference type="AlphaFoldDB" id="A0A1J5TH89"/>
<keyword evidence="1" id="KW-1133">Transmembrane helix</keyword>
<name>A0A1J5TH89_9ZZZZ</name>
<dbReference type="PANTHER" id="PTHR10788:SF106">
    <property type="entry name" value="BCDNA.GH08860"/>
    <property type="match status" value="1"/>
</dbReference>
<feature type="transmembrane region" description="Helical" evidence="1">
    <location>
        <begin position="160"/>
        <end position="184"/>
    </location>
</feature>
<gene>
    <name evidence="2" type="primary">otsA_1</name>
    <name evidence="2" type="ORF">GALL_03960</name>
</gene>
<evidence type="ECO:0000313" key="2">
    <source>
        <dbReference type="EMBL" id="OIR19515.1"/>
    </source>
</evidence>
<evidence type="ECO:0000256" key="1">
    <source>
        <dbReference type="SAM" id="Phobius"/>
    </source>
</evidence>
<dbReference type="EC" id="2.4.1.-" evidence="2"/>
<accession>A0A1J5TH89</accession>
<dbReference type="PANTHER" id="PTHR10788">
    <property type="entry name" value="TREHALOSE-6-PHOSPHATE SYNTHASE"/>
    <property type="match status" value="1"/>
</dbReference>
<protein>
    <submittedName>
        <fullName evidence="2">Trehalose-phosphate synthase</fullName>
        <ecNumber evidence="2">2.4.1.-</ecNumber>
    </submittedName>
</protein>
<sequence length="743" mass="84640">MKLSLRFVLPLILVLAAIAYIVAPLVDQLTLRWFMRDLDMRSSLIANTIQEPLLDLLEADKRTKIVDFFNRITKDERLYAIGYCASSAGSALASRSMPSDIHCTNLDRWASSPDHLMHSPQGPLLVSVMPMASAATPDARLVLVHDMSFITHRSEETKRYLFYFFMGLALVISLVTVIVAQLSWRGWMAGVRSLLRGEGLLWQLAAGVQPSMPEFKPIARDLQRLVRELEAETRARDEDQITWSPESLRSILHSELRGEDVIVVSNREPYLHQRKGTHIEVQRPASGLVTALEPIMRACSGTWIAHGSGSADREVVDKHDRIAVPPEKPAYQIRRVWLTREEEAGYYYGFSNEGLWPLCHIAHVRPTFRSSDWEQYVAVNRKFAKAVVSESRTKNPIVLVQDYHFALLPKMIREELPDATIIAFWHIPWPNPESFAICPWRNEVLEGLLGSSILGFHTQFHCNNFVDTVDRFIEARVDRESFTVSCGGKDTAVRRYPISISWPPESDMVQKPVPDCRRDIRQANGLPAEHKLGVGVDRLDYTKGILERFRAIERLLELNPEWIGRFSFVQIAAPTRSGIEEYQHHETQVRNMAMRINERFDGKGPPPIVLKVEHHEPREVYEYFRAADLCFVSSLHDGMNLVAKEFVAARDDDRGVLILSQFTGAARELPEALIVNPYDADQCAAALHLALTMPTDEQRDRMRLMRGLVAEFNVFRWAGRMLLDAAAMRRRSHLIDKTGREAP</sequence>
<proteinExistence type="predicted"/>
<comment type="caution">
    <text evidence="2">The sequence shown here is derived from an EMBL/GenBank/DDBJ whole genome shotgun (WGS) entry which is preliminary data.</text>
</comment>
<feature type="transmembrane region" description="Helical" evidence="1">
    <location>
        <begin position="6"/>
        <end position="26"/>
    </location>
</feature>
<organism evidence="2">
    <name type="scientific">mine drainage metagenome</name>
    <dbReference type="NCBI Taxonomy" id="410659"/>
    <lineage>
        <taxon>unclassified sequences</taxon>
        <taxon>metagenomes</taxon>
        <taxon>ecological metagenomes</taxon>
    </lineage>
</organism>
<keyword evidence="2" id="KW-0808">Transferase</keyword>
<dbReference type="EMBL" id="MLJW01000001">
    <property type="protein sequence ID" value="OIR19515.1"/>
    <property type="molecule type" value="Genomic_DNA"/>
</dbReference>
<dbReference type="GO" id="GO:0005992">
    <property type="term" value="P:trehalose biosynthetic process"/>
    <property type="evidence" value="ECO:0007669"/>
    <property type="project" value="InterPro"/>
</dbReference>
<keyword evidence="1" id="KW-0812">Transmembrane</keyword>
<dbReference type="Pfam" id="PF00982">
    <property type="entry name" value="Glyco_transf_20"/>
    <property type="match status" value="1"/>
</dbReference>
<dbReference type="CDD" id="cd03788">
    <property type="entry name" value="GT20_TPS"/>
    <property type="match status" value="1"/>
</dbReference>
<dbReference type="InterPro" id="IPR001830">
    <property type="entry name" value="Glyco_trans_20"/>
</dbReference>